<keyword evidence="2" id="KW-0472">Membrane</keyword>
<organism evidence="3 4">
    <name type="scientific">Candidatus Taylorbacteria bacterium RIFCSPHIGHO2_01_FULL_51_15</name>
    <dbReference type="NCBI Taxonomy" id="1802304"/>
    <lineage>
        <taxon>Bacteria</taxon>
        <taxon>Candidatus Tayloriibacteriota</taxon>
    </lineage>
</organism>
<reference evidence="3 4" key="1">
    <citation type="journal article" date="2016" name="Nat. Commun.">
        <title>Thousands of microbial genomes shed light on interconnected biogeochemical processes in an aquifer system.</title>
        <authorList>
            <person name="Anantharaman K."/>
            <person name="Brown C.T."/>
            <person name="Hug L.A."/>
            <person name="Sharon I."/>
            <person name="Castelle C.J."/>
            <person name="Probst A.J."/>
            <person name="Thomas B.C."/>
            <person name="Singh A."/>
            <person name="Wilkins M.J."/>
            <person name="Karaoz U."/>
            <person name="Brodie E.L."/>
            <person name="Williams K.H."/>
            <person name="Hubbard S.S."/>
            <person name="Banfield J.F."/>
        </authorList>
    </citation>
    <scope>NUCLEOTIDE SEQUENCE [LARGE SCALE GENOMIC DNA]</scope>
</reference>
<dbReference type="EMBL" id="MHRI01000023">
    <property type="protein sequence ID" value="OHA20766.1"/>
    <property type="molecule type" value="Genomic_DNA"/>
</dbReference>
<keyword evidence="2" id="KW-0812">Transmembrane</keyword>
<feature type="compositionally biased region" description="Polar residues" evidence="1">
    <location>
        <begin position="69"/>
        <end position="78"/>
    </location>
</feature>
<dbReference type="Proteomes" id="UP000178121">
    <property type="component" value="Unassembled WGS sequence"/>
</dbReference>
<evidence type="ECO:0000256" key="1">
    <source>
        <dbReference type="SAM" id="MobiDB-lite"/>
    </source>
</evidence>
<comment type="caution">
    <text evidence="3">The sequence shown here is derived from an EMBL/GenBank/DDBJ whole genome shotgun (WGS) entry which is preliminary data.</text>
</comment>
<name>A0A1G2MA45_9BACT</name>
<gene>
    <name evidence="3" type="ORF">A2849_02460</name>
</gene>
<evidence type="ECO:0000313" key="3">
    <source>
        <dbReference type="EMBL" id="OHA20766.1"/>
    </source>
</evidence>
<keyword evidence="2" id="KW-1133">Transmembrane helix</keyword>
<feature type="compositionally biased region" description="Pro residues" evidence="1">
    <location>
        <begin position="80"/>
        <end position="91"/>
    </location>
</feature>
<dbReference type="AlphaFoldDB" id="A0A1G2MA45"/>
<proteinExistence type="predicted"/>
<accession>A0A1G2MA45</accession>
<sequence>MSNVEFSEEEAYNAALHRKAAAKPVRRLSTLPIRLGLAKDETGATIILIGVAIVVLVTMAAVLFFATRSPGSSSNFSPGQPFPIVPGPTGP</sequence>
<protein>
    <submittedName>
        <fullName evidence="3">Uncharacterized protein</fullName>
    </submittedName>
</protein>
<feature type="transmembrane region" description="Helical" evidence="2">
    <location>
        <begin position="44"/>
        <end position="66"/>
    </location>
</feature>
<evidence type="ECO:0000313" key="4">
    <source>
        <dbReference type="Proteomes" id="UP000178121"/>
    </source>
</evidence>
<feature type="region of interest" description="Disordered" evidence="1">
    <location>
        <begin position="69"/>
        <end position="91"/>
    </location>
</feature>
<evidence type="ECO:0000256" key="2">
    <source>
        <dbReference type="SAM" id="Phobius"/>
    </source>
</evidence>